<evidence type="ECO:0000259" key="4">
    <source>
        <dbReference type="PROSITE" id="PS50181"/>
    </source>
</evidence>
<dbReference type="InterPro" id="IPR019734">
    <property type="entry name" value="TPR_rpt"/>
</dbReference>
<dbReference type="SMART" id="SM00256">
    <property type="entry name" value="FBOX"/>
    <property type="match status" value="1"/>
</dbReference>
<gene>
    <name evidence="5" type="ORF">B0J11DRAFT_450617</name>
</gene>
<feature type="repeat" description="TPR" evidence="3">
    <location>
        <begin position="8"/>
        <end position="41"/>
    </location>
</feature>
<evidence type="ECO:0000256" key="2">
    <source>
        <dbReference type="ARBA" id="ARBA00022803"/>
    </source>
</evidence>
<dbReference type="SUPFAM" id="SSF48452">
    <property type="entry name" value="TPR-like"/>
    <property type="match status" value="1"/>
</dbReference>
<dbReference type="Gene3D" id="1.25.40.10">
    <property type="entry name" value="Tetratricopeptide repeat domain"/>
    <property type="match status" value="1"/>
</dbReference>
<evidence type="ECO:0000313" key="6">
    <source>
        <dbReference type="Proteomes" id="UP000700596"/>
    </source>
</evidence>
<dbReference type="GO" id="GO:0051879">
    <property type="term" value="F:Hsp90 protein binding"/>
    <property type="evidence" value="ECO:0007669"/>
    <property type="project" value="TreeGrafter"/>
</dbReference>
<reference evidence="5" key="1">
    <citation type="journal article" date="2021" name="Nat. Commun.">
        <title>Genetic determinants of endophytism in the Arabidopsis root mycobiome.</title>
        <authorList>
            <person name="Mesny F."/>
            <person name="Miyauchi S."/>
            <person name="Thiergart T."/>
            <person name="Pickel B."/>
            <person name="Atanasova L."/>
            <person name="Karlsson M."/>
            <person name="Huettel B."/>
            <person name="Barry K.W."/>
            <person name="Haridas S."/>
            <person name="Chen C."/>
            <person name="Bauer D."/>
            <person name="Andreopoulos W."/>
            <person name="Pangilinan J."/>
            <person name="LaButti K."/>
            <person name="Riley R."/>
            <person name="Lipzen A."/>
            <person name="Clum A."/>
            <person name="Drula E."/>
            <person name="Henrissat B."/>
            <person name="Kohler A."/>
            <person name="Grigoriev I.V."/>
            <person name="Martin F.M."/>
            <person name="Hacquard S."/>
        </authorList>
    </citation>
    <scope>NUCLEOTIDE SEQUENCE</scope>
    <source>
        <strain evidence="5">MPI-CAGE-CH-0243</strain>
    </source>
</reference>
<sequence>MPPLTMSRDEYQELGCQYYKQKEYEKAKKAFSLAINVDSPLSLTLLDQRAATHEKLGDLNAALKDSREMIKGFKTDVKGYLRTADILQKIGKPEKALDIYQYGKKNVTSTNKHFMLLQQLHDQLTRKLSPPTAVDPFVVLPAELIDMVISYLNFKNMVRCLQVSKGWKDYLTRRPSLWTQLDFSLARKEVSRAFIREAVKRAQVAVTSVKYHRFKHIDIMRNLASACKQLTSIEIISAPVMGESIIHMANEAKNLKKLILHNEISLDAVTQVLHRRPTLEHAEFFSIGSLTVSPAWATPHPNLRILTLNGSYNWMVELRIDALLLQTPALKQLTLSGWNDRGLGNVEFDKTELTHLVLDNVLVDTFPSLPPTLTHLTLNSSSSIHSWGNAFHSSLPYLTHLSLVGLNNPTPEFFKTFLDLQPTNLGETTIAIENPTPLQSLHLRDIPYDEYFPGFKLLTHPNTSSRLITPALHTLELTGIADLGDDQVENLVEHGLKASTVNLSKTMITGAAIKLLVDKLPLKTLTVDYCQKITSRDAVDYAQARGVAVSAKMGDELRGGRRVRG</sequence>
<dbReference type="SUPFAM" id="SSF52047">
    <property type="entry name" value="RNI-like"/>
    <property type="match status" value="1"/>
</dbReference>
<evidence type="ECO:0000256" key="3">
    <source>
        <dbReference type="PROSITE-ProRule" id="PRU00339"/>
    </source>
</evidence>
<dbReference type="PROSITE" id="PS50005">
    <property type="entry name" value="TPR"/>
    <property type="match status" value="1"/>
</dbReference>
<feature type="domain" description="F-box" evidence="4">
    <location>
        <begin position="134"/>
        <end position="181"/>
    </location>
</feature>
<dbReference type="Gene3D" id="3.80.10.10">
    <property type="entry name" value="Ribonuclease Inhibitor"/>
    <property type="match status" value="1"/>
</dbReference>
<dbReference type="InterPro" id="IPR011990">
    <property type="entry name" value="TPR-like_helical_dom_sf"/>
</dbReference>
<organism evidence="5 6">
    <name type="scientific">Dendryphion nanum</name>
    <dbReference type="NCBI Taxonomy" id="256645"/>
    <lineage>
        <taxon>Eukaryota</taxon>
        <taxon>Fungi</taxon>
        <taxon>Dikarya</taxon>
        <taxon>Ascomycota</taxon>
        <taxon>Pezizomycotina</taxon>
        <taxon>Dothideomycetes</taxon>
        <taxon>Pleosporomycetidae</taxon>
        <taxon>Pleosporales</taxon>
        <taxon>Torulaceae</taxon>
        <taxon>Dendryphion</taxon>
    </lineage>
</organism>
<keyword evidence="1" id="KW-0677">Repeat</keyword>
<dbReference type="OrthoDB" id="629492at2759"/>
<dbReference type="AlphaFoldDB" id="A0A9P9EHL6"/>
<dbReference type="InterPro" id="IPR001810">
    <property type="entry name" value="F-box_dom"/>
</dbReference>
<dbReference type="InterPro" id="IPR036047">
    <property type="entry name" value="F-box-like_dom_sf"/>
</dbReference>
<dbReference type="PANTHER" id="PTHR22904:SF523">
    <property type="entry name" value="STRESS-INDUCED-PHOSPHOPROTEIN 1"/>
    <property type="match status" value="1"/>
</dbReference>
<proteinExistence type="predicted"/>
<name>A0A9P9EHL6_9PLEO</name>
<keyword evidence="2 3" id="KW-0802">TPR repeat</keyword>
<dbReference type="InterPro" id="IPR032675">
    <property type="entry name" value="LRR_dom_sf"/>
</dbReference>
<dbReference type="PROSITE" id="PS50181">
    <property type="entry name" value="FBOX"/>
    <property type="match status" value="1"/>
</dbReference>
<dbReference type="SUPFAM" id="SSF81383">
    <property type="entry name" value="F-box domain"/>
    <property type="match status" value="1"/>
</dbReference>
<comment type="caution">
    <text evidence="5">The sequence shown here is derived from an EMBL/GenBank/DDBJ whole genome shotgun (WGS) entry which is preliminary data.</text>
</comment>
<dbReference type="Gene3D" id="1.20.1280.50">
    <property type="match status" value="1"/>
</dbReference>
<accession>A0A9P9EHL6</accession>
<dbReference type="Pfam" id="PF12937">
    <property type="entry name" value="F-box-like"/>
    <property type="match status" value="1"/>
</dbReference>
<dbReference type="EMBL" id="JAGMWT010000001">
    <property type="protein sequence ID" value="KAH7138405.1"/>
    <property type="molecule type" value="Genomic_DNA"/>
</dbReference>
<evidence type="ECO:0000256" key="1">
    <source>
        <dbReference type="ARBA" id="ARBA00022737"/>
    </source>
</evidence>
<keyword evidence="6" id="KW-1185">Reference proteome</keyword>
<evidence type="ECO:0000313" key="5">
    <source>
        <dbReference type="EMBL" id="KAH7138405.1"/>
    </source>
</evidence>
<protein>
    <submittedName>
        <fullName evidence="5">F-box/TPR repeat-containing protein pof3</fullName>
    </submittedName>
</protein>
<dbReference type="PANTHER" id="PTHR22904">
    <property type="entry name" value="TPR REPEAT CONTAINING PROTEIN"/>
    <property type="match status" value="1"/>
</dbReference>
<dbReference type="Proteomes" id="UP000700596">
    <property type="component" value="Unassembled WGS sequence"/>
</dbReference>